<accession>A0ABW7ATU4</accession>
<organism evidence="2 3">
    <name type="scientific">Nonomuraea marmarensis</name>
    <dbReference type="NCBI Taxonomy" id="3351344"/>
    <lineage>
        <taxon>Bacteria</taxon>
        <taxon>Bacillati</taxon>
        <taxon>Actinomycetota</taxon>
        <taxon>Actinomycetes</taxon>
        <taxon>Streptosporangiales</taxon>
        <taxon>Streptosporangiaceae</taxon>
        <taxon>Nonomuraea</taxon>
    </lineage>
</organism>
<name>A0ABW7ATU4_9ACTN</name>
<comment type="caution">
    <text evidence="2">The sequence shown here is derived from an EMBL/GenBank/DDBJ whole genome shotgun (WGS) entry which is preliminary data.</text>
</comment>
<dbReference type="SUPFAM" id="SSF54593">
    <property type="entry name" value="Glyoxalase/Bleomycin resistance protein/Dihydroxybiphenyl dioxygenase"/>
    <property type="match status" value="1"/>
</dbReference>
<evidence type="ECO:0000313" key="2">
    <source>
        <dbReference type="EMBL" id="MFG1709826.1"/>
    </source>
</evidence>
<dbReference type="InterPro" id="IPR009725">
    <property type="entry name" value="3_dmu_93_MTrfase"/>
</dbReference>
<gene>
    <name evidence="2" type="ORF">ACFLIM_42290</name>
</gene>
<reference evidence="2 3" key="1">
    <citation type="submission" date="2024-10" db="EMBL/GenBank/DDBJ databases">
        <authorList>
            <person name="Topkara A.R."/>
            <person name="Saygin H."/>
        </authorList>
    </citation>
    <scope>NUCLEOTIDE SEQUENCE [LARGE SCALE GENOMIC DNA]</scope>
    <source>
        <strain evidence="2 3">M3C6</strain>
    </source>
</reference>
<dbReference type="InterPro" id="IPR028973">
    <property type="entry name" value="PhnB-like"/>
</dbReference>
<dbReference type="Pfam" id="PF06983">
    <property type="entry name" value="3-dmu-9_3-mt"/>
    <property type="match status" value="1"/>
</dbReference>
<sequence>MTQKINTFLMFQNGDAEEAMTFYTSLFDDAKVVRLTRYGPGEQGAEGKIKNAAFTLAGQEYMCFDSDPRHAFTFTPSISLFVGCDTEKDLDRLYAALSEGGQELMPLSSYGFSTKFGWVNDRFGVSWQLNLP</sequence>
<dbReference type="PANTHER" id="PTHR33990">
    <property type="entry name" value="PROTEIN YJDN-RELATED"/>
    <property type="match status" value="1"/>
</dbReference>
<dbReference type="CDD" id="cd06588">
    <property type="entry name" value="PhnB_like"/>
    <property type="match status" value="1"/>
</dbReference>
<evidence type="ECO:0000313" key="3">
    <source>
        <dbReference type="Proteomes" id="UP001603978"/>
    </source>
</evidence>
<dbReference type="Gene3D" id="3.30.720.100">
    <property type="match status" value="1"/>
</dbReference>
<dbReference type="PANTHER" id="PTHR33990:SF4">
    <property type="entry name" value="PHNB-LIKE DOMAIN-CONTAINING PROTEIN"/>
    <property type="match status" value="1"/>
</dbReference>
<dbReference type="Gene3D" id="3.30.720.110">
    <property type="match status" value="1"/>
</dbReference>
<proteinExistence type="predicted"/>
<dbReference type="Proteomes" id="UP001603978">
    <property type="component" value="Unassembled WGS sequence"/>
</dbReference>
<dbReference type="RefSeq" id="WP_393175002.1">
    <property type="nucleotide sequence ID" value="NZ_JBICRM010000040.1"/>
</dbReference>
<keyword evidence="3" id="KW-1185">Reference proteome</keyword>
<protein>
    <submittedName>
        <fullName evidence="2">VOC family protein</fullName>
    </submittedName>
</protein>
<dbReference type="PIRSF" id="PIRSF021700">
    <property type="entry name" value="3_dmu_93_MTrfase"/>
    <property type="match status" value="1"/>
</dbReference>
<evidence type="ECO:0000259" key="1">
    <source>
        <dbReference type="Pfam" id="PF06983"/>
    </source>
</evidence>
<dbReference type="InterPro" id="IPR029068">
    <property type="entry name" value="Glyas_Bleomycin-R_OHBP_Dase"/>
</dbReference>
<feature type="domain" description="PhnB-like" evidence="1">
    <location>
        <begin position="3"/>
        <end position="129"/>
    </location>
</feature>
<dbReference type="EMBL" id="JBICRM010000040">
    <property type="protein sequence ID" value="MFG1709826.1"/>
    <property type="molecule type" value="Genomic_DNA"/>
</dbReference>